<comment type="caution">
    <text evidence="2">The sequence shown here is derived from an EMBL/GenBank/DDBJ whole genome shotgun (WGS) entry which is preliminary data.</text>
</comment>
<dbReference type="STRING" id="1834516.BL253_16720"/>
<dbReference type="Proteomes" id="UP000188929">
    <property type="component" value="Unassembled WGS sequence"/>
</dbReference>
<evidence type="ECO:0000256" key="1">
    <source>
        <dbReference type="ARBA" id="ARBA00008645"/>
    </source>
</evidence>
<evidence type="ECO:0000313" key="3">
    <source>
        <dbReference type="Proteomes" id="UP000188929"/>
    </source>
</evidence>
<dbReference type="AlphaFoldDB" id="A0A1V2IA38"/>
<dbReference type="InterPro" id="IPR029058">
    <property type="entry name" value="AB_hydrolase_fold"/>
</dbReference>
<dbReference type="Gene3D" id="3.40.50.1820">
    <property type="entry name" value="alpha/beta hydrolase"/>
    <property type="match status" value="1"/>
</dbReference>
<proteinExistence type="inferred from homology"/>
<dbReference type="EMBL" id="MOMC01000032">
    <property type="protein sequence ID" value="ONH29507.1"/>
    <property type="molecule type" value="Genomic_DNA"/>
</dbReference>
<sequence>MHPFVLDVKPVGRHRQGNIDVHTAGLNTETPRPAVVFVHGGPLPAEVKPRPRDWPTFLGYGALAASSDLVGVTVDHRLHSGTDYPVAAEDVVSAVERARGLDGVDPDRVGLWFFSGGGPLSADWLAAPPPWLRCVALTYPILALPGSEKTRFNAVAALSTVPTVPILLTRVGHEYPEAARTQDAFVDAAGANGVALHVIEVPGGQHGFDSLDHTDESRAAVTEAMTWVSETLRGTG</sequence>
<protein>
    <recommendedName>
        <fullName evidence="4">Alpha/beta hydrolase</fullName>
    </recommendedName>
</protein>
<organism evidence="2 3">
    <name type="scientific">Pseudofrankia asymbiotica</name>
    <dbReference type="NCBI Taxonomy" id="1834516"/>
    <lineage>
        <taxon>Bacteria</taxon>
        <taxon>Bacillati</taxon>
        <taxon>Actinomycetota</taxon>
        <taxon>Actinomycetes</taxon>
        <taxon>Frankiales</taxon>
        <taxon>Frankiaceae</taxon>
        <taxon>Pseudofrankia</taxon>
    </lineage>
</organism>
<dbReference type="SUPFAM" id="SSF53474">
    <property type="entry name" value="alpha/beta-Hydrolases"/>
    <property type="match status" value="1"/>
</dbReference>
<keyword evidence="3" id="KW-1185">Reference proteome</keyword>
<dbReference type="InterPro" id="IPR050261">
    <property type="entry name" value="FrsA_esterase"/>
</dbReference>
<dbReference type="PANTHER" id="PTHR22946">
    <property type="entry name" value="DIENELACTONE HYDROLASE DOMAIN-CONTAINING PROTEIN-RELATED"/>
    <property type="match status" value="1"/>
</dbReference>
<comment type="similarity">
    <text evidence="1">Belongs to the AB hydrolase superfamily.</text>
</comment>
<name>A0A1V2IA38_9ACTN</name>
<accession>A0A1V2IA38</accession>
<reference evidence="3" key="1">
    <citation type="submission" date="2016-10" db="EMBL/GenBank/DDBJ databases">
        <title>Frankia sp. NRRL B-16386 Genome sequencing.</title>
        <authorList>
            <person name="Ghodhbane-Gtari F."/>
            <person name="Swanson E."/>
            <person name="Gueddou A."/>
            <person name="Hezbri K."/>
            <person name="Ktari K."/>
            <person name="Nouioui I."/>
            <person name="Morris K."/>
            <person name="Simpson S."/>
            <person name="Abebe-Akele F."/>
            <person name="Thomas K."/>
            <person name="Gtari M."/>
            <person name="Tisa L.S."/>
        </authorList>
    </citation>
    <scope>NUCLEOTIDE SEQUENCE [LARGE SCALE GENOMIC DNA]</scope>
    <source>
        <strain evidence="3">NRRL B-16386</strain>
    </source>
</reference>
<evidence type="ECO:0008006" key="4">
    <source>
        <dbReference type="Google" id="ProtNLM"/>
    </source>
</evidence>
<evidence type="ECO:0000313" key="2">
    <source>
        <dbReference type="EMBL" id="ONH29507.1"/>
    </source>
</evidence>
<gene>
    <name evidence="2" type="ORF">BL253_16720</name>
</gene>